<protein>
    <submittedName>
        <fullName evidence="2">Uncharacterized protein</fullName>
    </submittedName>
</protein>
<dbReference type="PROSITE" id="PS51318">
    <property type="entry name" value="TAT"/>
    <property type="match status" value="1"/>
</dbReference>
<reference evidence="2 3" key="1">
    <citation type="journal article" date="2014" name="PLoS Genet.">
        <title>Phylogenetically driven sequencing of extremely halophilic archaea reveals strategies for static and dynamic osmo-response.</title>
        <authorList>
            <person name="Becker E.A."/>
            <person name="Seitzer P.M."/>
            <person name="Tritt A."/>
            <person name="Larsen D."/>
            <person name="Krusor M."/>
            <person name="Yao A.I."/>
            <person name="Wu D."/>
            <person name="Madern D."/>
            <person name="Eisen J.A."/>
            <person name="Darling A.E."/>
            <person name="Facciotti M.T."/>
        </authorList>
    </citation>
    <scope>NUCLEOTIDE SEQUENCE [LARGE SCALE GENOMIC DNA]</scope>
    <source>
        <strain evidence="2 3">GA33</strain>
    </source>
</reference>
<keyword evidence="1" id="KW-1133">Transmembrane helix</keyword>
<dbReference type="RefSeq" id="WP_006089716.1">
    <property type="nucleotide sequence ID" value="NZ_AOHW01000028.1"/>
</dbReference>
<gene>
    <name evidence="2" type="ORF">C496_09391</name>
</gene>
<accession>L9VVI2</accession>
<dbReference type="Proteomes" id="UP000011599">
    <property type="component" value="Unassembled WGS sequence"/>
</dbReference>
<evidence type="ECO:0000313" key="3">
    <source>
        <dbReference type="Proteomes" id="UP000011599"/>
    </source>
</evidence>
<dbReference type="PROSITE" id="PS51257">
    <property type="entry name" value="PROKAR_LIPOPROTEIN"/>
    <property type="match status" value="1"/>
</dbReference>
<evidence type="ECO:0000256" key="1">
    <source>
        <dbReference type="SAM" id="Phobius"/>
    </source>
</evidence>
<keyword evidence="3" id="KW-1185">Reference proteome</keyword>
<dbReference type="InterPro" id="IPR006311">
    <property type="entry name" value="TAT_signal"/>
</dbReference>
<name>L9VVI2_9EURY</name>
<dbReference type="STRING" id="1114856.GCA_000383975_02300"/>
<sequence length="437" mass="48802">MKHRPGASRRQFLAGTTGIGVSLLAGCSSVIGVLPDRVVYARTRRRSIPEVETAVETTDAHLRTTAEEIISYATDGLEAWNRLDEPSDRQSESRHRTYRTDLERAAEFADDLPTEPPVVDTVEAAGYHLSKAAAGFAYARATNADFDRDPSEKATVLLDEVDAAIDRFSYETGDPETFLAYGHRIEYCLNQAGQGLRWRADDDDVERWRQPDDAEEIADNYASVRRSELRLAEAAAYREALRERDGGDSVHETISESRQVLGERVDDLRDDRARWFDRIDEFDGERRSVHSALYSRSDRSGTGVRYADRGFEVYGAVELAKTWLLFETARVERDRLEDGEAAELDAESIDAAKRDAVDLLEDALASSPGPSTEYFLAEAQGWVSAGDSGIERRSRDDDEDREWGRANGYARYLLGKGMVERTPNAVALLTGAEDALE</sequence>
<dbReference type="AlphaFoldDB" id="L9VVI2"/>
<keyword evidence="1" id="KW-0472">Membrane</keyword>
<proteinExistence type="predicted"/>
<comment type="caution">
    <text evidence="2">The sequence shown here is derived from an EMBL/GenBank/DDBJ whole genome shotgun (WGS) entry which is preliminary data.</text>
</comment>
<dbReference type="eggNOG" id="arCOG09011">
    <property type="taxonomic scope" value="Archaea"/>
</dbReference>
<dbReference type="EMBL" id="AOHW01000028">
    <property type="protein sequence ID" value="ELY41190.1"/>
    <property type="molecule type" value="Genomic_DNA"/>
</dbReference>
<feature type="transmembrane region" description="Helical" evidence="1">
    <location>
        <begin position="12"/>
        <end position="34"/>
    </location>
</feature>
<dbReference type="PATRIC" id="fig|1114856.3.peg.1953"/>
<evidence type="ECO:0000313" key="2">
    <source>
        <dbReference type="EMBL" id="ELY41190.1"/>
    </source>
</evidence>
<organism evidence="2 3">
    <name type="scientific">Natronorubrum tibetense GA33</name>
    <dbReference type="NCBI Taxonomy" id="1114856"/>
    <lineage>
        <taxon>Archaea</taxon>
        <taxon>Methanobacteriati</taxon>
        <taxon>Methanobacteriota</taxon>
        <taxon>Stenosarchaea group</taxon>
        <taxon>Halobacteria</taxon>
        <taxon>Halobacteriales</taxon>
        <taxon>Natrialbaceae</taxon>
        <taxon>Natronorubrum</taxon>
    </lineage>
</organism>
<keyword evidence="1" id="KW-0812">Transmembrane</keyword>
<dbReference type="OrthoDB" id="168972at2157"/>